<reference evidence="3 4" key="1">
    <citation type="submission" date="2020-02" db="EMBL/GenBank/DDBJ databases">
        <title>Out from the shadows clarifying the taxonomy of the family Cryomorphaceae and related taxa by utilizing the GTDB taxonomic framework.</title>
        <authorList>
            <person name="Bowman J.P."/>
        </authorList>
    </citation>
    <scope>NUCLEOTIDE SEQUENCE [LARGE SCALE GENOMIC DNA]</scope>
    <source>
        <strain evidence="3 4">QSSC 1-22</strain>
    </source>
</reference>
<dbReference type="Proteomes" id="UP000486602">
    <property type="component" value="Unassembled WGS sequence"/>
</dbReference>
<dbReference type="GO" id="GO:0090313">
    <property type="term" value="P:regulation of protein targeting to membrane"/>
    <property type="evidence" value="ECO:0007669"/>
    <property type="project" value="TreeGrafter"/>
</dbReference>
<dbReference type="RefSeq" id="WP_163285954.1">
    <property type="nucleotide sequence ID" value="NZ_JAAGVY010000028.1"/>
</dbReference>
<dbReference type="AlphaFoldDB" id="A0A7K3WU46"/>
<dbReference type="InterPro" id="IPR052894">
    <property type="entry name" value="AsmA-related"/>
</dbReference>
<feature type="region of interest" description="Disordered" evidence="1">
    <location>
        <begin position="850"/>
        <end position="882"/>
    </location>
</feature>
<comment type="caution">
    <text evidence="3">The sequence shown here is derived from an EMBL/GenBank/DDBJ whole genome shotgun (WGS) entry which is preliminary data.</text>
</comment>
<dbReference type="PANTHER" id="PTHR30441">
    <property type="entry name" value="DUF748 DOMAIN-CONTAINING PROTEIN"/>
    <property type="match status" value="1"/>
</dbReference>
<evidence type="ECO:0000256" key="2">
    <source>
        <dbReference type="SAM" id="Phobius"/>
    </source>
</evidence>
<dbReference type="PANTHER" id="PTHR30441:SF8">
    <property type="entry name" value="DUF748 DOMAIN-CONTAINING PROTEIN"/>
    <property type="match status" value="1"/>
</dbReference>
<sequence>MKKLLKYVAIIAALIAVLLVVAYYLAKKYEPEVRKVIVYELNRKLTVPVKVGDINLSLLQRFPYASLRFSDVVIPQVKNGEATADTLIYIKDMYLQMGLLNFMRKNYVVSEAEINTGFFDMAFYENGSDNFHFWKASDDTSSSGTNFSITEVLIRDFNYRLKDSNKLALDLLMVKSKARGDFGSEEYTIESGSDMWIRTVVYESDTLYEAEKFSGDLNIDIDRIKDSYTFNSDDLELAGQDIGLTGSYIPKNKQSWNLNIEAQNADLEKLTHLLPLNLRNRFAKYKAKGKTDLKLNLSSGERFDLDAFFSSLSGKFQHNEALGTAEISGAKGKFEMRNGISSLILDELEASIGPGDMNVWGKIIDFDAPSFDLNLEGEIDLEELKSLLNISLLEKLEGRVQLDGRLQGNLPRESTNETLDLLKGIDFIGKINLSEGIFQMEGQDQLYDKIEGDIQLKDNAVIIKSAKARVNKSPFEISGTIKNALPYISRKGQKLSIQADFKAKELNFNDILTQNESKRDTTYNFQLPKDVAFDLSVEVGKMTFRKFIATDITGNAYYKSGLLTLNPFAFKLASGTVNTNVHFIQKSDNQFEAQALAQLKNIDLEEFFVAFENFGQSVIQANNLEGRADATIEFSALFKSDLSIASESIKSNIELMVLDGKLKKVESLQAISDYLRGNALWRSLIKVDEFEKKLRVVAFDTLSNTIAIENRVIKIPAMTIGSSALTLNLSGTHSFDDAIDYSINFRINELLRTGKREQQNEFGYVVDDNTGLRFFLKMQGTVDNPEFSLDGDAARNKRKQQFEQEKNTFKSILKEEFGLFKSDTTLTGVPEQKKKNDAKFSVDFEEFKNANDTSAGKENTQKKKKKGNSKQDEDLYDKDDDL</sequence>
<gene>
    <name evidence="3" type="ORF">G3O08_13720</name>
</gene>
<protein>
    <recommendedName>
        <fullName evidence="5">AsmA family protein</fullName>
    </recommendedName>
</protein>
<keyword evidence="2" id="KW-0472">Membrane</keyword>
<feature type="transmembrane region" description="Helical" evidence="2">
    <location>
        <begin position="7"/>
        <end position="26"/>
    </location>
</feature>
<keyword evidence="2" id="KW-0812">Transmembrane</keyword>
<name>A0A7K3WU46_9FLAO</name>
<accession>A0A7K3WU46</accession>
<organism evidence="3 4">
    <name type="scientific">Cryomorpha ignava</name>
    <dbReference type="NCBI Taxonomy" id="101383"/>
    <lineage>
        <taxon>Bacteria</taxon>
        <taxon>Pseudomonadati</taxon>
        <taxon>Bacteroidota</taxon>
        <taxon>Flavobacteriia</taxon>
        <taxon>Flavobacteriales</taxon>
        <taxon>Cryomorphaceae</taxon>
        <taxon>Cryomorpha</taxon>
    </lineage>
</organism>
<evidence type="ECO:0000313" key="3">
    <source>
        <dbReference type="EMBL" id="NEN24561.1"/>
    </source>
</evidence>
<evidence type="ECO:0008006" key="5">
    <source>
        <dbReference type="Google" id="ProtNLM"/>
    </source>
</evidence>
<evidence type="ECO:0000313" key="4">
    <source>
        <dbReference type="Proteomes" id="UP000486602"/>
    </source>
</evidence>
<evidence type="ECO:0000256" key="1">
    <source>
        <dbReference type="SAM" id="MobiDB-lite"/>
    </source>
</evidence>
<proteinExistence type="predicted"/>
<dbReference type="GO" id="GO:0005886">
    <property type="term" value="C:plasma membrane"/>
    <property type="evidence" value="ECO:0007669"/>
    <property type="project" value="TreeGrafter"/>
</dbReference>
<keyword evidence="2" id="KW-1133">Transmembrane helix</keyword>
<dbReference type="EMBL" id="JAAGVY010000028">
    <property type="protein sequence ID" value="NEN24561.1"/>
    <property type="molecule type" value="Genomic_DNA"/>
</dbReference>
<keyword evidence="4" id="KW-1185">Reference proteome</keyword>